<protein>
    <recommendedName>
        <fullName evidence="3">Sec translocon accessory complex subunit YajC</fullName>
    </recommendedName>
</protein>
<evidence type="ECO:0000256" key="10">
    <source>
        <dbReference type="ARBA" id="ARBA00023136"/>
    </source>
</evidence>
<dbReference type="GO" id="GO:0015031">
    <property type="term" value="P:protein transport"/>
    <property type="evidence" value="ECO:0007669"/>
    <property type="project" value="UniProtKB-KW"/>
</dbReference>
<dbReference type="AlphaFoldDB" id="A0A4R6TZW4"/>
<keyword evidence="7" id="KW-0653">Protein transport</keyword>
<organism evidence="12 13">
    <name type="scientific">Thiopseudomonas denitrificans</name>
    <dbReference type="NCBI Taxonomy" id="1501432"/>
    <lineage>
        <taxon>Bacteria</taxon>
        <taxon>Pseudomonadati</taxon>
        <taxon>Pseudomonadota</taxon>
        <taxon>Gammaproteobacteria</taxon>
        <taxon>Pseudomonadales</taxon>
        <taxon>Pseudomonadaceae</taxon>
        <taxon>Thiopseudomonas</taxon>
    </lineage>
</organism>
<gene>
    <name evidence="12" type="ORF">DFQ45_10426</name>
</gene>
<dbReference type="InterPro" id="IPR003849">
    <property type="entry name" value="Preprotein_translocase_YajC"/>
</dbReference>
<keyword evidence="13" id="KW-1185">Reference proteome</keyword>
<evidence type="ECO:0000256" key="4">
    <source>
        <dbReference type="ARBA" id="ARBA00022448"/>
    </source>
</evidence>
<name>A0A4R6TZW4_9GAMM</name>
<dbReference type="PRINTS" id="PR01853">
    <property type="entry name" value="YAJCTRNLCASE"/>
</dbReference>
<evidence type="ECO:0000256" key="8">
    <source>
        <dbReference type="ARBA" id="ARBA00022989"/>
    </source>
</evidence>
<dbReference type="SMART" id="SM01323">
    <property type="entry name" value="YajC"/>
    <property type="match status" value="1"/>
</dbReference>
<keyword evidence="10 11" id="KW-0472">Membrane</keyword>
<keyword evidence="8 11" id="KW-1133">Transmembrane helix</keyword>
<evidence type="ECO:0000256" key="11">
    <source>
        <dbReference type="SAM" id="Phobius"/>
    </source>
</evidence>
<keyword evidence="6 11" id="KW-0812">Transmembrane</keyword>
<dbReference type="NCBIfam" id="TIGR00739">
    <property type="entry name" value="yajC"/>
    <property type="match status" value="1"/>
</dbReference>
<evidence type="ECO:0000256" key="9">
    <source>
        <dbReference type="ARBA" id="ARBA00023010"/>
    </source>
</evidence>
<evidence type="ECO:0000313" key="12">
    <source>
        <dbReference type="EMBL" id="TDQ38452.1"/>
    </source>
</evidence>
<comment type="similarity">
    <text evidence="2">Belongs to the YajC family.</text>
</comment>
<keyword evidence="4" id="KW-0813">Transport</keyword>
<dbReference type="GO" id="GO:0005886">
    <property type="term" value="C:plasma membrane"/>
    <property type="evidence" value="ECO:0007669"/>
    <property type="project" value="UniProtKB-SubCell"/>
</dbReference>
<evidence type="ECO:0000256" key="5">
    <source>
        <dbReference type="ARBA" id="ARBA00022475"/>
    </source>
</evidence>
<evidence type="ECO:0000256" key="1">
    <source>
        <dbReference type="ARBA" id="ARBA00004162"/>
    </source>
</evidence>
<keyword evidence="9" id="KW-0811">Translocation</keyword>
<dbReference type="Proteomes" id="UP000294575">
    <property type="component" value="Unassembled WGS sequence"/>
</dbReference>
<comment type="caution">
    <text evidence="12">The sequence shown here is derived from an EMBL/GenBank/DDBJ whole genome shotgun (WGS) entry which is preliminary data.</text>
</comment>
<sequence>MSFLIPMAYADTAAAGTPPGGEFIQFALLGGFLVVFYLMVWRPQSKRAKDHRNLIGGLQKGDEVVTSGGVAGKVTKVSDEFIMVEVADNIELRFQKQAVVAALPKGTLKAI</sequence>
<comment type="subcellular location">
    <subcellularLocation>
        <location evidence="1">Cell membrane</location>
        <topology evidence="1">Single-pass membrane protein</topology>
    </subcellularLocation>
</comment>
<dbReference type="RefSeq" id="WP_101496173.1">
    <property type="nucleotide sequence ID" value="NZ_LNJZ01000005.1"/>
</dbReference>
<reference evidence="12 13" key="1">
    <citation type="submission" date="2019-03" db="EMBL/GenBank/DDBJ databases">
        <title>Genomic Encyclopedia of Type Strains, Phase IV (KMG-IV): sequencing the most valuable type-strain genomes for metagenomic binning, comparative biology and taxonomic classification.</title>
        <authorList>
            <person name="Goeker M."/>
        </authorList>
    </citation>
    <scope>NUCLEOTIDE SEQUENCE [LARGE SCALE GENOMIC DNA]</scope>
    <source>
        <strain evidence="12 13">DSM 28679</strain>
    </source>
</reference>
<dbReference type="EMBL" id="SNYK01000004">
    <property type="protein sequence ID" value="TDQ38452.1"/>
    <property type="molecule type" value="Genomic_DNA"/>
</dbReference>
<evidence type="ECO:0000256" key="2">
    <source>
        <dbReference type="ARBA" id="ARBA00006742"/>
    </source>
</evidence>
<feature type="transmembrane region" description="Helical" evidence="11">
    <location>
        <begin position="23"/>
        <end position="41"/>
    </location>
</feature>
<dbReference type="Pfam" id="PF02699">
    <property type="entry name" value="YajC"/>
    <property type="match status" value="1"/>
</dbReference>
<dbReference type="PANTHER" id="PTHR33909:SF1">
    <property type="entry name" value="SEC TRANSLOCON ACCESSORY COMPLEX SUBUNIT YAJC"/>
    <property type="match status" value="1"/>
</dbReference>
<dbReference type="OrthoDB" id="9811406at2"/>
<evidence type="ECO:0000256" key="6">
    <source>
        <dbReference type="ARBA" id="ARBA00022692"/>
    </source>
</evidence>
<dbReference type="PANTHER" id="PTHR33909">
    <property type="entry name" value="SEC TRANSLOCON ACCESSORY COMPLEX SUBUNIT YAJC"/>
    <property type="match status" value="1"/>
</dbReference>
<evidence type="ECO:0000313" key="13">
    <source>
        <dbReference type="Proteomes" id="UP000294575"/>
    </source>
</evidence>
<accession>A0A4R6TZW4</accession>
<keyword evidence="5" id="KW-1003">Cell membrane</keyword>
<proteinExistence type="inferred from homology"/>
<evidence type="ECO:0000256" key="3">
    <source>
        <dbReference type="ARBA" id="ARBA00014962"/>
    </source>
</evidence>
<evidence type="ECO:0000256" key="7">
    <source>
        <dbReference type="ARBA" id="ARBA00022927"/>
    </source>
</evidence>